<organism evidence="1 2">
    <name type="scientific">Peronosclerospora sorghi</name>
    <dbReference type="NCBI Taxonomy" id="230839"/>
    <lineage>
        <taxon>Eukaryota</taxon>
        <taxon>Sar</taxon>
        <taxon>Stramenopiles</taxon>
        <taxon>Oomycota</taxon>
        <taxon>Peronosporomycetes</taxon>
        <taxon>Peronosporales</taxon>
        <taxon>Peronosporaceae</taxon>
        <taxon>Peronosclerospora</taxon>
    </lineage>
</organism>
<proteinExistence type="predicted"/>
<name>A0ACC0VXJ6_9STRA</name>
<accession>A0ACC0VXJ6</accession>
<sequence length="452" mass="50385">MLALLNVVLTLSPVLAEHWAVIVAGSKGYINYRHQADACHAYHVVRRHGIPAENVVLMMYDDVAWHPSNPFPGQLFNRPTIKNATHGDVPPVDVYKGCRIDYRGEEVTPETFIHVLTGNSTGAWNKKVLTSTADDRVFINFIDHGSRGNIYFPHMKSLTAAKLQQTMQKMYDTNMYKELVFYVETCESGSMFSTSFLKRINAFVTTAANGIESSWATYCPPLDEVNGERIGTCLGDMYSVNWMEDSDLTDLSGESLKVQYHRVQQRTPKSHVRAFGSTKLSHEIVGNYQSTYDIDATEKASSRHDSNTVAIAASPAATLHDSAVDARDVDLVVVFYRYLRAPSGQDRRALAKKLTATIESREATDEVFETIHSMYHEQTATRLLQVDEASHFACHDQVTRAFDTCCAFTGGITSYSLKYVGTLTDLCESDLTGNGVVSIVCDACSYVQKRYV</sequence>
<evidence type="ECO:0000313" key="2">
    <source>
        <dbReference type="Proteomes" id="UP001163321"/>
    </source>
</evidence>
<reference evidence="1 2" key="1">
    <citation type="journal article" date="2022" name="bioRxiv">
        <title>The genome of the oomycete Peronosclerospora sorghi, a cosmopolitan pathogen of maize and sorghum, is inflated with dispersed pseudogenes.</title>
        <authorList>
            <person name="Fletcher K."/>
            <person name="Martin F."/>
            <person name="Isakeit T."/>
            <person name="Cavanaugh K."/>
            <person name="Magill C."/>
            <person name="Michelmore R."/>
        </authorList>
    </citation>
    <scope>NUCLEOTIDE SEQUENCE [LARGE SCALE GENOMIC DNA]</scope>
    <source>
        <strain evidence="1">P6</strain>
    </source>
</reference>
<comment type="caution">
    <text evidence="1">The sequence shown here is derived from an EMBL/GenBank/DDBJ whole genome shotgun (WGS) entry which is preliminary data.</text>
</comment>
<evidence type="ECO:0000313" key="1">
    <source>
        <dbReference type="EMBL" id="KAI9911227.1"/>
    </source>
</evidence>
<dbReference type="Proteomes" id="UP001163321">
    <property type="component" value="Chromosome 5"/>
</dbReference>
<keyword evidence="2" id="KW-1185">Reference proteome</keyword>
<dbReference type="EMBL" id="CM047584">
    <property type="protein sequence ID" value="KAI9911227.1"/>
    <property type="molecule type" value="Genomic_DNA"/>
</dbReference>
<protein>
    <submittedName>
        <fullName evidence="1">Uncharacterized protein</fullName>
    </submittedName>
</protein>
<gene>
    <name evidence="1" type="ORF">PsorP6_009393</name>
</gene>